<keyword evidence="2" id="KW-1185">Reference proteome</keyword>
<dbReference type="GeneID" id="94846682"/>
<evidence type="ECO:0000313" key="1">
    <source>
        <dbReference type="EMBL" id="OHS95524.1"/>
    </source>
</evidence>
<gene>
    <name evidence="1" type="ORF">TRFO_38333</name>
</gene>
<dbReference type="RefSeq" id="XP_068348661.1">
    <property type="nucleotide sequence ID" value="XM_068511978.1"/>
</dbReference>
<sequence>MTPRVGIPPRLSPLNHLSEQIRIDVYAELGMDPNGELFEVIQEKKKLKVKGLSLKNMRKKKKKIPKKEPEVNPMDEIEAENELRRKLGLPLLH</sequence>
<name>A0A1J4JE41_9EUKA</name>
<dbReference type="EMBL" id="MLAK01001238">
    <property type="protein sequence ID" value="OHS95524.1"/>
    <property type="molecule type" value="Genomic_DNA"/>
</dbReference>
<protein>
    <submittedName>
        <fullName evidence="1">Uncharacterized protein</fullName>
    </submittedName>
</protein>
<proteinExistence type="predicted"/>
<reference evidence="1" key="1">
    <citation type="submission" date="2016-10" db="EMBL/GenBank/DDBJ databases">
        <authorList>
            <person name="Benchimol M."/>
            <person name="Almeida L.G."/>
            <person name="Vasconcelos A.T."/>
            <person name="Perreira-Neves A."/>
            <person name="Rosa I.A."/>
            <person name="Tasca T."/>
            <person name="Bogo M.R."/>
            <person name="de Souza W."/>
        </authorList>
    </citation>
    <scope>NUCLEOTIDE SEQUENCE [LARGE SCALE GENOMIC DNA]</scope>
    <source>
        <strain evidence="1">K</strain>
    </source>
</reference>
<dbReference type="Proteomes" id="UP000179807">
    <property type="component" value="Unassembled WGS sequence"/>
</dbReference>
<dbReference type="VEuPathDB" id="TrichDB:TRFO_38333"/>
<accession>A0A1J4JE41</accession>
<dbReference type="AlphaFoldDB" id="A0A1J4JE41"/>
<comment type="caution">
    <text evidence="1">The sequence shown here is derived from an EMBL/GenBank/DDBJ whole genome shotgun (WGS) entry which is preliminary data.</text>
</comment>
<evidence type="ECO:0000313" key="2">
    <source>
        <dbReference type="Proteomes" id="UP000179807"/>
    </source>
</evidence>
<organism evidence="1 2">
    <name type="scientific">Tritrichomonas foetus</name>
    <dbReference type="NCBI Taxonomy" id="1144522"/>
    <lineage>
        <taxon>Eukaryota</taxon>
        <taxon>Metamonada</taxon>
        <taxon>Parabasalia</taxon>
        <taxon>Tritrichomonadida</taxon>
        <taxon>Tritrichomonadidae</taxon>
        <taxon>Tritrichomonas</taxon>
    </lineage>
</organism>